<keyword evidence="5 8" id="KW-0812">Transmembrane</keyword>
<organism evidence="10 11">
    <name type="scientific">Brevibacillus reuszeri</name>
    <dbReference type="NCBI Taxonomy" id="54915"/>
    <lineage>
        <taxon>Bacteria</taxon>
        <taxon>Bacillati</taxon>
        <taxon>Bacillota</taxon>
        <taxon>Bacilli</taxon>
        <taxon>Bacillales</taxon>
        <taxon>Paenibacillaceae</taxon>
        <taxon>Brevibacillus</taxon>
    </lineage>
</organism>
<gene>
    <name evidence="10" type="ORF">ADS79_06415</name>
    <name evidence="9" type="ORF">BRE01_33090</name>
</gene>
<feature type="transmembrane region" description="Helical" evidence="8">
    <location>
        <begin position="204"/>
        <end position="223"/>
    </location>
</feature>
<evidence type="ECO:0000313" key="10">
    <source>
        <dbReference type="EMBL" id="KNB73573.1"/>
    </source>
</evidence>
<keyword evidence="4" id="KW-1003">Cell membrane</keyword>
<proteinExistence type="inferred from homology"/>
<feature type="transmembrane region" description="Helical" evidence="8">
    <location>
        <begin position="149"/>
        <end position="170"/>
    </location>
</feature>
<dbReference type="PATRIC" id="fig|54915.3.peg.6703"/>
<dbReference type="NCBIfam" id="TIGR01528">
    <property type="entry name" value="NMN_trans_PnuC"/>
    <property type="match status" value="1"/>
</dbReference>
<evidence type="ECO:0000256" key="3">
    <source>
        <dbReference type="ARBA" id="ARBA00022448"/>
    </source>
</evidence>
<comment type="caution">
    <text evidence="10">The sequence shown here is derived from an EMBL/GenBank/DDBJ whole genome shotgun (WGS) entry which is preliminary data.</text>
</comment>
<dbReference type="AlphaFoldDB" id="A0A0K9YY10"/>
<evidence type="ECO:0000256" key="1">
    <source>
        <dbReference type="ARBA" id="ARBA00004651"/>
    </source>
</evidence>
<keyword evidence="6 8" id="KW-1133">Transmembrane helix</keyword>
<keyword evidence="7 8" id="KW-0472">Membrane</keyword>
<feature type="transmembrane region" description="Helical" evidence="8">
    <location>
        <begin position="124"/>
        <end position="143"/>
    </location>
</feature>
<evidence type="ECO:0000256" key="5">
    <source>
        <dbReference type="ARBA" id="ARBA00022692"/>
    </source>
</evidence>
<protein>
    <submittedName>
        <fullName evidence="9">Nicotinamide mononucleotide transporter</fullName>
    </submittedName>
    <submittedName>
        <fullName evidence="10">Nicotinamide riboside transporter pnuC</fullName>
    </submittedName>
</protein>
<feature type="transmembrane region" description="Helical" evidence="8">
    <location>
        <begin position="38"/>
        <end position="55"/>
    </location>
</feature>
<feature type="transmembrane region" description="Helical" evidence="8">
    <location>
        <begin position="12"/>
        <end position="32"/>
    </location>
</feature>
<comment type="similarity">
    <text evidence="2">Belongs to the nicotinamide ribonucleoside (NR) uptake permease (TC 4.B.1) family.</text>
</comment>
<evidence type="ECO:0000256" key="6">
    <source>
        <dbReference type="ARBA" id="ARBA00022989"/>
    </source>
</evidence>
<keyword evidence="12" id="KW-1185">Reference proteome</keyword>
<comment type="subcellular location">
    <subcellularLocation>
        <location evidence="1">Cell membrane</location>
        <topology evidence="1">Multi-pass membrane protein</topology>
    </subcellularLocation>
</comment>
<evidence type="ECO:0000313" key="11">
    <source>
        <dbReference type="Proteomes" id="UP000036834"/>
    </source>
</evidence>
<feature type="transmembrane region" description="Helical" evidence="8">
    <location>
        <begin position="62"/>
        <end position="79"/>
    </location>
</feature>
<feature type="transmembrane region" description="Helical" evidence="8">
    <location>
        <begin position="85"/>
        <end position="103"/>
    </location>
</feature>
<dbReference type="Proteomes" id="UP000036834">
    <property type="component" value="Unassembled WGS sequence"/>
</dbReference>
<dbReference type="EMBL" id="BJON01000013">
    <property type="protein sequence ID" value="GED69607.1"/>
    <property type="molecule type" value="Genomic_DNA"/>
</dbReference>
<dbReference type="OrthoDB" id="9791248at2"/>
<reference evidence="11" key="1">
    <citation type="submission" date="2015-07" db="EMBL/GenBank/DDBJ databases">
        <title>Genome sequencing project for genomic taxonomy and phylogenomics of Bacillus-like bacteria.</title>
        <authorList>
            <person name="Liu B."/>
            <person name="Wang J."/>
            <person name="Zhu Y."/>
            <person name="Liu G."/>
            <person name="Chen Q."/>
            <person name="Chen Z."/>
            <person name="Lan J."/>
            <person name="Che J."/>
            <person name="Ge C."/>
            <person name="Shi H."/>
            <person name="Pan Z."/>
            <person name="Liu X."/>
        </authorList>
    </citation>
    <scope>NUCLEOTIDE SEQUENCE [LARGE SCALE GENOMIC DNA]</scope>
    <source>
        <strain evidence="11">DSM 9887</strain>
    </source>
</reference>
<dbReference type="RefSeq" id="WP_049737578.1">
    <property type="nucleotide sequence ID" value="NZ_BJON01000013.1"/>
</dbReference>
<dbReference type="PANTHER" id="PTHR36122">
    <property type="entry name" value="NICOTINAMIDE RIBOSIDE TRANSPORTER PNUC"/>
    <property type="match status" value="1"/>
</dbReference>
<evidence type="ECO:0000313" key="9">
    <source>
        <dbReference type="EMBL" id="GED69607.1"/>
    </source>
</evidence>
<evidence type="ECO:0000256" key="8">
    <source>
        <dbReference type="SAM" id="Phobius"/>
    </source>
</evidence>
<evidence type="ECO:0000313" key="12">
    <source>
        <dbReference type="Proteomes" id="UP000319578"/>
    </source>
</evidence>
<dbReference type="InterPro" id="IPR006419">
    <property type="entry name" value="NMN_transpt_PnuC"/>
</dbReference>
<dbReference type="Proteomes" id="UP000319578">
    <property type="component" value="Unassembled WGS sequence"/>
</dbReference>
<name>A0A0K9YY10_9BACL</name>
<accession>A0A0K9YY10</accession>
<sequence length="237" mass="27218">MSAKRFDVFADWSWFERLWLLSFTLITVYLFFALDDTVIGLLASLTGMLCVVLVAKGKTFNYYPGIVNVVLYAFIAYGQKYYGEVMLNLLYFLPMQFIGLLMWRKNRVSETKQNDVKVTVLTNRARLGWGALSIAATIAYGLALKHMGGALPFVDSLTAVLSILAMIFMVKRLVEQWVVWVIIDIFTIYMWLVAFMAGGDDVSILVMWCAYLVNAVYGLMNWIKQYRLQKEEKAWVQ</sequence>
<dbReference type="PANTHER" id="PTHR36122:SF2">
    <property type="entry name" value="NICOTINAMIDE RIBOSIDE TRANSPORTER PNUC"/>
    <property type="match status" value="1"/>
</dbReference>
<feature type="transmembrane region" description="Helical" evidence="8">
    <location>
        <begin position="177"/>
        <end position="198"/>
    </location>
</feature>
<dbReference type="EMBL" id="LGIQ01000005">
    <property type="protein sequence ID" value="KNB73573.1"/>
    <property type="molecule type" value="Genomic_DNA"/>
</dbReference>
<evidence type="ECO:0000256" key="2">
    <source>
        <dbReference type="ARBA" id="ARBA00006669"/>
    </source>
</evidence>
<dbReference type="Pfam" id="PF04973">
    <property type="entry name" value="NMN_transporter"/>
    <property type="match status" value="1"/>
</dbReference>
<dbReference type="STRING" id="54915.ADS79_06415"/>
<keyword evidence="3" id="KW-0813">Transport</keyword>
<evidence type="ECO:0000256" key="7">
    <source>
        <dbReference type="ARBA" id="ARBA00023136"/>
    </source>
</evidence>
<evidence type="ECO:0000256" key="4">
    <source>
        <dbReference type="ARBA" id="ARBA00022475"/>
    </source>
</evidence>
<dbReference type="GO" id="GO:0034257">
    <property type="term" value="F:nicotinamide riboside transmembrane transporter activity"/>
    <property type="evidence" value="ECO:0007669"/>
    <property type="project" value="InterPro"/>
</dbReference>
<reference evidence="10" key="2">
    <citation type="submission" date="2015-07" db="EMBL/GenBank/DDBJ databases">
        <title>MeaNS - Measles Nucleotide Surveillance Program.</title>
        <authorList>
            <person name="Tran T."/>
            <person name="Druce J."/>
        </authorList>
    </citation>
    <scope>NUCLEOTIDE SEQUENCE</scope>
    <source>
        <strain evidence="10">DSM 9887</strain>
    </source>
</reference>
<reference evidence="9 12" key="3">
    <citation type="submission" date="2019-06" db="EMBL/GenBank/DDBJ databases">
        <title>Whole genome shotgun sequence of Brevibacillus reuszeri NBRC 15719.</title>
        <authorList>
            <person name="Hosoyama A."/>
            <person name="Uohara A."/>
            <person name="Ohji S."/>
            <person name="Ichikawa N."/>
        </authorList>
    </citation>
    <scope>NUCLEOTIDE SEQUENCE [LARGE SCALE GENOMIC DNA]</scope>
    <source>
        <strain evidence="9 12">NBRC 15719</strain>
    </source>
</reference>
<dbReference type="GO" id="GO:0005886">
    <property type="term" value="C:plasma membrane"/>
    <property type="evidence" value="ECO:0007669"/>
    <property type="project" value="UniProtKB-SubCell"/>
</dbReference>